<keyword evidence="1" id="KW-0853">WD repeat</keyword>
<proteinExistence type="predicted"/>
<accession>A0A4Z2C752</accession>
<dbReference type="PANTHER" id="PTHR46108">
    <property type="entry name" value="BLUE CHEESE"/>
    <property type="match status" value="1"/>
</dbReference>
<protein>
    <submittedName>
        <fullName evidence="2">Uncharacterized protein</fullName>
    </submittedName>
</protein>
<gene>
    <name evidence="2" type="ORF">fugu_013068</name>
</gene>
<name>A0A4Z2C752_9TELE</name>
<dbReference type="EMBL" id="SWLE01000005">
    <property type="protein sequence ID" value="TNN00036.1"/>
    <property type="molecule type" value="Genomic_DNA"/>
</dbReference>
<evidence type="ECO:0000313" key="3">
    <source>
        <dbReference type="Proteomes" id="UP000516260"/>
    </source>
</evidence>
<sequence length="177" mass="19643">MLGKAELKVALCVTNPQPPGFRFDPPLTKGSTVKNLSAFHLLQSSLIRSHDSLLCCQLLRTLQTIWEKDPTNFFLLEWTVQTMRQLSACVQQKPASVQKLFFSLLEMIVFKLNYIPHETLCALLGVLKQSWTGTLARGVTGIEFEVGALECFDRMIVHSGLLAEVLSDSGSSGTATW</sequence>
<dbReference type="InterPro" id="IPR051944">
    <property type="entry name" value="BEACH_domain_protein"/>
</dbReference>
<dbReference type="GO" id="GO:0019882">
    <property type="term" value="P:antigen processing and presentation"/>
    <property type="evidence" value="ECO:0007669"/>
    <property type="project" value="TreeGrafter"/>
</dbReference>
<dbReference type="Proteomes" id="UP000516260">
    <property type="component" value="Chromosome 13"/>
</dbReference>
<dbReference type="AlphaFoldDB" id="A0A4Z2C752"/>
<comment type="caution">
    <text evidence="2">The sequence shown here is derived from an EMBL/GenBank/DDBJ whole genome shotgun (WGS) entry which is preliminary data.</text>
</comment>
<dbReference type="PANTHER" id="PTHR46108:SF3">
    <property type="entry name" value="WD REPEAT- AND FYVE DOMAIN-CONTAINING PROTEIN 4"/>
    <property type="match status" value="1"/>
</dbReference>
<evidence type="ECO:0000313" key="2">
    <source>
        <dbReference type="EMBL" id="TNN00036.1"/>
    </source>
</evidence>
<keyword evidence="3" id="KW-1185">Reference proteome</keyword>
<reference evidence="2 3" key="1">
    <citation type="submission" date="2019-04" db="EMBL/GenBank/DDBJ databases">
        <title>The sequence and de novo assembly of Takifugu bimaculatus genome using PacBio and Hi-C technologies.</title>
        <authorList>
            <person name="Xu P."/>
            <person name="Liu B."/>
            <person name="Zhou Z."/>
        </authorList>
    </citation>
    <scope>NUCLEOTIDE SEQUENCE [LARGE SCALE GENOMIC DNA]</scope>
    <source>
        <strain evidence="2">TB-2018</strain>
        <tissue evidence="2">Muscle</tissue>
    </source>
</reference>
<evidence type="ECO:0000256" key="1">
    <source>
        <dbReference type="ARBA" id="ARBA00022574"/>
    </source>
</evidence>
<organism evidence="2 3">
    <name type="scientific">Takifugu bimaculatus</name>
    <dbReference type="NCBI Taxonomy" id="433685"/>
    <lineage>
        <taxon>Eukaryota</taxon>
        <taxon>Metazoa</taxon>
        <taxon>Chordata</taxon>
        <taxon>Craniata</taxon>
        <taxon>Vertebrata</taxon>
        <taxon>Euteleostomi</taxon>
        <taxon>Actinopterygii</taxon>
        <taxon>Neopterygii</taxon>
        <taxon>Teleostei</taxon>
        <taxon>Neoteleostei</taxon>
        <taxon>Acanthomorphata</taxon>
        <taxon>Eupercaria</taxon>
        <taxon>Tetraodontiformes</taxon>
        <taxon>Tetradontoidea</taxon>
        <taxon>Tetraodontidae</taxon>
        <taxon>Takifugu</taxon>
    </lineage>
</organism>